<dbReference type="EMBL" id="CP002400">
    <property type="protein sequence ID" value="ADU28021.1"/>
    <property type="molecule type" value="Genomic_DNA"/>
</dbReference>
<proteinExistence type="predicted"/>
<feature type="transmembrane region" description="Helical" evidence="9">
    <location>
        <begin position="186"/>
        <end position="205"/>
    </location>
</feature>
<comment type="catalytic activity">
    <reaction evidence="1">
        <text>ATP + protein L-histidine = ADP + protein N-phospho-L-histidine.</text>
        <dbReference type="EC" id="2.7.13.3"/>
    </reaction>
</comment>
<dbReference type="Pfam" id="PF02518">
    <property type="entry name" value="HATPase_c"/>
    <property type="match status" value="1"/>
</dbReference>
<organism evidence="12 13">
    <name type="scientific">Ethanoligenens harbinense (strain DSM 18485 / JCM 12961 / CGMCC 1.5033 / YUAN-3)</name>
    <dbReference type="NCBI Taxonomy" id="663278"/>
    <lineage>
        <taxon>Bacteria</taxon>
        <taxon>Bacillati</taxon>
        <taxon>Bacillota</taxon>
        <taxon>Clostridia</taxon>
        <taxon>Eubacteriales</taxon>
        <taxon>Oscillospiraceae</taxon>
        <taxon>Ethanoligenens</taxon>
    </lineage>
</organism>
<reference evidence="12 13" key="1">
    <citation type="submission" date="2010-12" db="EMBL/GenBank/DDBJ databases">
        <title>Complete sequence of Ethanoligenens harbinense YUAN-3.</title>
        <authorList>
            <person name="Lucas S."/>
            <person name="Copeland A."/>
            <person name="Lapidus A."/>
            <person name="Cheng J.-F."/>
            <person name="Bruce D."/>
            <person name="Goodwin L."/>
            <person name="Pitluck S."/>
            <person name="Chertkov O."/>
            <person name="Misra M."/>
            <person name="Detter J.C."/>
            <person name="Han C."/>
            <person name="Tapia R."/>
            <person name="Land M."/>
            <person name="Hauser L."/>
            <person name="Jeffries C."/>
            <person name="Kyrpides N."/>
            <person name="Ivanova N."/>
            <person name="Mikhailova N."/>
            <person name="Wang A."/>
            <person name="Mouttaki H."/>
            <person name="He Z."/>
            <person name="Zhou J."/>
            <person name="Hemme C.L."/>
            <person name="Woyke T."/>
        </authorList>
    </citation>
    <scope>NUCLEOTIDE SEQUENCE [LARGE SCALE GENOMIC DNA]</scope>
    <source>
        <strain evidence="13">DSM 18485 / JCM 12961 / CGMCC 1.5033 / YUAN-3</strain>
    </source>
</reference>
<dbReference type="Pfam" id="PF00512">
    <property type="entry name" value="HisKA"/>
    <property type="match status" value="1"/>
</dbReference>
<sequence>MKKSRRARARRHIDPKGLQFKIWRYFVAFAAIIMVLLWLLQIVFLRTYYQSMKTLEVQKIGNDIAAAYGTSSFADTVFKYSFNNGLMVQVLDESGQPQTDWQQNGTGDNLHMGPPDPLAFATLTYRLSQSTSGWVTYISDDSSHHVGGQTLTYGAVLKSGSGKRYLYINAQIAPVDSTSAVLQTQLIIITVLSLLLSLGISLLIASKLARPIVRMTQAAEKLAGGDFDVQFESGSYTEINRLAAAMNYMTGELSKTEQLRRDLIANISHDLRTPLTMVKMYAELIRDVSGGQTEKRTAHAQLIIDEADRLSLLIKDMLDLSKIQAGTESLKPVTFDLGEKARVILTRFAVLAERNGYRFSLDCAGDTAVTADERKIEQVIYNLVGNAVNYTGADKTVSLRVARQNDGVCFSVTDTGKGIPPEKCAHIWERYYMAKETTRHRVVGTGLGLSIVKAILAAHHARFGVESIVGKGSTFWFVL</sequence>
<dbReference type="GO" id="GO:0016020">
    <property type="term" value="C:membrane"/>
    <property type="evidence" value="ECO:0007669"/>
    <property type="project" value="UniProtKB-SubCell"/>
</dbReference>
<dbReference type="Pfam" id="PF00672">
    <property type="entry name" value="HAMP"/>
    <property type="match status" value="1"/>
</dbReference>
<keyword evidence="4" id="KW-0597">Phosphoprotein</keyword>
<evidence type="ECO:0000256" key="6">
    <source>
        <dbReference type="ARBA" id="ARBA00022777"/>
    </source>
</evidence>
<dbReference type="eggNOG" id="COG3850">
    <property type="taxonomic scope" value="Bacteria"/>
</dbReference>
<dbReference type="FunFam" id="3.30.565.10:FF:000006">
    <property type="entry name" value="Sensor histidine kinase WalK"/>
    <property type="match status" value="1"/>
</dbReference>
<keyword evidence="6 12" id="KW-0418">Kinase</keyword>
<comment type="subcellular location">
    <subcellularLocation>
        <location evidence="2">Membrane</location>
    </subcellularLocation>
</comment>
<accession>E6U6F1</accession>
<evidence type="ECO:0000256" key="8">
    <source>
        <dbReference type="ARBA" id="ARBA00023136"/>
    </source>
</evidence>
<dbReference type="InterPro" id="IPR003661">
    <property type="entry name" value="HisK_dim/P_dom"/>
</dbReference>
<keyword evidence="9" id="KW-1133">Transmembrane helix</keyword>
<dbReference type="SUPFAM" id="SSF55874">
    <property type="entry name" value="ATPase domain of HSP90 chaperone/DNA topoisomerase II/histidine kinase"/>
    <property type="match status" value="1"/>
</dbReference>
<name>E6U6F1_ETHHY</name>
<keyword evidence="8 9" id="KW-0472">Membrane</keyword>
<evidence type="ECO:0000256" key="3">
    <source>
        <dbReference type="ARBA" id="ARBA00012438"/>
    </source>
</evidence>
<dbReference type="PRINTS" id="PR00344">
    <property type="entry name" value="BCTRLSENSOR"/>
</dbReference>
<evidence type="ECO:0000256" key="5">
    <source>
        <dbReference type="ARBA" id="ARBA00022679"/>
    </source>
</evidence>
<dbReference type="HOGENOM" id="CLU_000445_89_6_9"/>
<evidence type="ECO:0000259" key="11">
    <source>
        <dbReference type="PROSITE" id="PS50885"/>
    </source>
</evidence>
<dbReference type="EC" id="2.7.13.3" evidence="3"/>
<dbReference type="Gene3D" id="3.30.565.10">
    <property type="entry name" value="Histidine kinase-like ATPase, C-terminal domain"/>
    <property type="match status" value="1"/>
</dbReference>
<evidence type="ECO:0000256" key="2">
    <source>
        <dbReference type="ARBA" id="ARBA00004370"/>
    </source>
</evidence>
<feature type="domain" description="Histidine kinase" evidence="10">
    <location>
        <begin position="266"/>
        <end position="479"/>
    </location>
</feature>
<evidence type="ECO:0000259" key="10">
    <source>
        <dbReference type="PROSITE" id="PS50109"/>
    </source>
</evidence>
<dbReference type="InterPro" id="IPR050736">
    <property type="entry name" value="Sensor_HK_Regulatory"/>
</dbReference>
<dbReference type="PANTHER" id="PTHR43711:SF1">
    <property type="entry name" value="HISTIDINE KINASE 1"/>
    <property type="match status" value="1"/>
</dbReference>
<dbReference type="InterPro" id="IPR036890">
    <property type="entry name" value="HATPase_C_sf"/>
</dbReference>
<dbReference type="eggNOG" id="COG2205">
    <property type="taxonomic scope" value="Bacteria"/>
</dbReference>
<dbReference type="Gene3D" id="6.10.340.10">
    <property type="match status" value="1"/>
</dbReference>
<protein>
    <recommendedName>
        <fullName evidence="3">histidine kinase</fullName>
        <ecNumber evidence="3">2.7.13.3</ecNumber>
    </recommendedName>
</protein>
<keyword evidence="7" id="KW-0902">Two-component regulatory system</keyword>
<keyword evidence="13" id="KW-1185">Reference proteome</keyword>
<evidence type="ECO:0000256" key="7">
    <source>
        <dbReference type="ARBA" id="ARBA00023012"/>
    </source>
</evidence>
<dbReference type="InterPro" id="IPR003660">
    <property type="entry name" value="HAMP_dom"/>
</dbReference>
<evidence type="ECO:0000256" key="1">
    <source>
        <dbReference type="ARBA" id="ARBA00000085"/>
    </source>
</evidence>
<dbReference type="CDD" id="cd06225">
    <property type="entry name" value="HAMP"/>
    <property type="match status" value="1"/>
</dbReference>
<keyword evidence="5" id="KW-0808">Transferase</keyword>
<dbReference type="FunFam" id="1.10.287.130:FF:000001">
    <property type="entry name" value="Two-component sensor histidine kinase"/>
    <property type="match status" value="1"/>
</dbReference>
<dbReference type="CDD" id="cd00082">
    <property type="entry name" value="HisKA"/>
    <property type="match status" value="1"/>
</dbReference>
<dbReference type="SMART" id="SM00388">
    <property type="entry name" value="HisKA"/>
    <property type="match status" value="1"/>
</dbReference>
<dbReference type="SUPFAM" id="SSF47384">
    <property type="entry name" value="Homodimeric domain of signal transducing histidine kinase"/>
    <property type="match status" value="1"/>
</dbReference>
<dbReference type="InterPro" id="IPR003594">
    <property type="entry name" value="HATPase_dom"/>
</dbReference>
<feature type="domain" description="HAMP" evidence="11">
    <location>
        <begin position="206"/>
        <end position="258"/>
    </location>
</feature>
<dbReference type="Proteomes" id="UP000001551">
    <property type="component" value="Chromosome"/>
</dbReference>
<evidence type="ECO:0000256" key="9">
    <source>
        <dbReference type="SAM" id="Phobius"/>
    </source>
</evidence>
<dbReference type="PROSITE" id="PS50109">
    <property type="entry name" value="HIS_KIN"/>
    <property type="match status" value="1"/>
</dbReference>
<dbReference type="AlphaFoldDB" id="E6U6F1"/>
<dbReference type="GO" id="GO:0000155">
    <property type="term" value="F:phosphorelay sensor kinase activity"/>
    <property type="evidence" value="ECO:0007669"/>
    <property type="project" value="InterPro"/>
</dbReference>
<dbReference type="STRING" id="663278.Ethha_2528"/>
<evidence type="ECO:0000313" key="13">
    <source>
        <dbReference type="Proteomes" id="UP000001551"/>
    </source>
</evidence>
<dbReference type="SMART" id="SM00387">
    <property type="entry name" value="HATPase_c"/>
    <property type="match status" value="1"/>
</dbReference>
<dbReference type="KEGG" id="eha:Ethha_2528"/>
<dbReference type="RefSeq" id="WP_013486364.1">
    <property type="nucleotide sequence ID" value="NC_014828.1"/>
</dbReference>
<dbReference type="PANTHER" id="PTHR43711">
    <property type="entry name" value="TWO-COMPONENT HISTIDINE KINASE"/>
    <property type="match status" value="1"/>
</dbReference>
<dbReference type="PROSITE" id="PS50885">
    <property type="entry name" value="HAMP"/>
    <property type="match status" value="1"/>
</dbReference>
<dbReference type="SUPFAM" id="SSF158472">
    <property type="entry name" value="HAMP domain-like"/>
    <property type="match status" value="1"/>
</dbReference>
<dbReference type="InterPro" id="IPR036097">
    <property type="entry name" value="HisK_dim/P_sf"/>
</dbReference>
<gene>
    <name evidence="12" type="ordered locus">Ethha_2528</name>
</gene>
<dbReference type="InterPro" id="IPR005467">
    <property type="entry name" value="His_kinase_dom"/>
</dbReference>
<keyword evidence="9" id="KW-0812">Transmembrane</keyword>
<dbReference type="Gene3D" id="1.10.287.130">
    <property type="match status" value="1"/>
</dbReference>
<evidence type="ECO:0000313" key="12">
    <source>
        <dbReference type="EMBL" id="ADU28021.1"/>
    </source>
</evidence>
<evidence type="ECO:0000256" key="4">
    <source>
        <dbReference type="ARBA" id="ARBA00022553"/>
    </source>
</evidence>
<dbReference type="InterPro" id="IPR004358">
    <property type="entry name" value="Sig_transdc_His_kin-like_C"/>
</dbReference>
<dbReference type="SMART" id="SM00304">
    <property type="entry name" value="HAMP"/>
    <property type="match status" value="1"/>
</dbReference>
<feature type="transmembrane region" description="Helical" evidence="9">
    <location>
        <begin position="21"/>
        <end position="44"/>
    </location>
</feature>